<accession>A0ABN3QXF4</accession>
<dbReference type="Proteomes" id="UP001501509">
    <property type="component" value="Unassembled WGS sequence"/>
</dbReference>
<keyword evidence="2" id="KW-1185">Reference proteome</keyword>
<sequence length="109" mass="12041">MQPAAGASSLIRHAGALPRDPMSWLGRYWGPDGRWRRGSRASGLTPVCDPEVLKSTMTDRFRAFDRGGLTVERAWGLLDNGLGTCPNIEGSGGWCSRRARRSGWRRLGR</sequence>
<protein>
    <submittedName>
        <fullName evidence="1">Uncharacterized protein</fullName>
    </submittedName>
</protein>
<evidence type="ECO:0000313" key="2">
    <source>
        <dbReference type="Proteomes" id="UP001501509"/>
    </source>
</evidence>
<evidence type="ECO:0000313" key="1">
    <source>
        <dbReference type="EMBL" id="GAA2637390.1"/>
    </source>
</evidence>
<dbReference type="EMBL" id="BAAATD010000022">
    <property type="protein sequence ID" value="GAA2637390.1"/>
    <property type="molecule type" value="Genomic_DNA"/>
</dbReference>
<reference evidence="1 2" key="1">
    <citation type="journal article" date="2019" name="Int. J. Syst. Evol. Microbiol.">
        <title>The Global Catalogue of Microorganisms (GCM) 10K type strain sequencing project: providing services to taxonomists for standard genome sequencing and annotation.</title>
        <authorList>
            <consortium name="The Broad Institute Genomics Platform"/>
            <consortium name="The Broad Institute Genome Sequencing Center for Infectious Disease"/>
            <person name="Wu L."/>
            <person name="Ma J."/>
        </authorList>
    </citation>
    <scope>NUCLEOTIDE SEQUENCE [LARGE SCALE GENOMIC DNA]</scope>
    <source>
        <strain evidence="1 2">JCM 6833</strain>
    </source>
</reference>
<name>A0ABN3QXF4_9ACTN</name>
<organism evidence="1 2">
    <name type="scientific">Actinomadura fulvescens</name>
    <dbReference type="NCBI Taxonomy" id="46160"/>
    <lineage>
        <taxon>Bacteria</taxon>
        <taxon>Bacillati</taxon>
        <taxon>Actinomycetota</taxon>
        <taxon>Actinomycetes</taxon>
        <taxon>Streptosporangiales</taxon>
        <taxon>Thermomonosporaceae</taxon>
        <taxon>Actinomadura</taxon>
    </lineage>
</organism>
<proteinExistence type="predicted"/>
<comment type="caution">
    <text evidence="1">The sequence shown here is derived from an EMBL/GenBank/DDBJ whole genome shotgun (WGS) entry which is preliminary data.</text>
</comment>
<gene>
    <name evidence="1" type="ORF">GCM10010411_91140</name>
</gene>